<evidence type="ECO:0000313" key="2">
    <source>
        <dbReference type="Proteomes" id="UP000265520"/>
    </source>
</evidence>
<sequence>DEPHPDVEVSDNKVCQTITAKQVKTWPKKQKVPAVKLSQKYVILNRIATANWVPIRHSSDVAT</sequence>
<protein>
    <submittedName>
        <fullName evidence="1">Envelope-like protein</fullName>
    </submittedName>
</protein>
<name>A0A392VBG4_9FABA</name>
<proteinExistence type="predicted"/>
<reference evidence="1 2" key="1">
    <citation type="journal article" date="2018" name="Front. Plant Sci.">
        <title>Red Clover (Trifolium pratense) and Zigzag Clover (T. medium) - A Picture of Genomic Similarities and Differences.</title>
        <authorList>
            <person name="Dluhosova J."/>
            <person name="Istvanek J."/>
            <person name="Nedelnik J."/>
            <person name="Repkova J."/>
        </authorList>
    </citation>
    <scope>NUCLEOTIDE SEQUENCE [LARGE SCALE GENOMIC DNA]</scope>
    <source>
        <strain evidence="2">cv. 10/8</strain>
        <tissue evidence="1">Leaf</tissue>
    </source>
</reference>
<evidence type="ECO:0000313" key="1">
    <source>
        <dbReference type="EMBL" id="MCI84792.1"/>
    </source>
</evidence>
<keyword evidence="2" id="KW-1185">Reference proteome</keyword>
<dbReference type="Proteomes" id="UP000265520">
    <property type="component" value="Unassembled WGS sequence"/>
</dbReference>
<feature type="non-terminal residue" evidence="1">
    <location>
        <position position="63"/>
    </location>
</feature>
<dbReference type="EMBL" id="LXQA011099469">
    <property type="protein sequence ID" value="MCI84792.1"/>
    <property type="molecule type" value="Genomic_DNA"/>
</dbReference>
<comment type="caution">
    <text evidence="1">The sequence shown here is derived from an EMBL/GenBank/DDBJ whole genome shotgun (WGS) entry which is preliminary data.</text>
</comment>
<accession>A0A392VBG4</accession>
<dbReference type="AlphaFoldDB" id="A0A392VBG4"/>
<feature type="non-terminal residue" evidence="1">
    <location>
        <position position="1"/>
    </location>
</feature>
<organism evidence="1 2">
    <name type="scientific">Trifolium medium</name>
    <dbReference type="NCBI Taxonomy" id="97028"/>
    <lineage>
        <taxon>Eukaryota</taxon>
        <taxon>Viridiplantae</taxon>
        <taxon>Streptophyta</taxon>
        <taxon>Embryophyta</taxon>
        <taxon>Tracheophyta</taxon>
        <taxon>Spermatophyta</taxon>
        <taxon>Magnoliopsida</taxon>
        <taxon>eudicotyledons</taxon>
        <taxon>Gunneridae</taxon>
        <taxon>Pentapetalae</taxon>
        <taxon>rosids</taxon>
        <taxon>fabids</taxon>
        <taxon>Fabales</taxon>
        <taxon>Fabaceae</taxon>
        <taxon>Papilionoideae</taxon>
        <taxon>50 kb inversion clade</taxon>
        <taxon>NPAAA clade</taxon>
        <taxon>Hologalegina</taxon>
        <taxon>IRL clade</taxon>
        <taxon>Trifolieae</taxon>
        <taxon>Trifolium</taxon>
    </lineage>
</organism>